<reference evidence="3 4" key="1">
    <citation type="journal article" date="2017" name="Nat. Ecol. Evol.">
        <title>Scallop genome provides insights into evolution of bilaterian karyotype and development.</title>
        <authorList>
            <person name="Wang S."/>
            <person name="Zhang J."/>
            <person name="Jiao W."/>
            <person name="Li J."/>
            <person name="Xun X."/>
            <person name="Sun Y."/>
            <person name="Guo X."/>
            <person name="Huan P."/>
            <person name="Dong B."/>
            <person name="Zhang L."/>
            <person name="Hu X."/>
            <person name="Sun X."/>
            <person name="Wang J."/>
            <person name="Zhao C."/>
            <person name="Wang Y."/>
            <person name="Wang D."/>
            <person name="Huang X."/>
            <person name="Wang R."/>
            <person name="Lv J."/>
            <person name="Li Y."/>
            <person name="Zhang Z."/>
            <person name="Liu B."/>
            <person name="Lu W."/>
            <person name="Hui Y."/>
            <person name="Liang J."/>
            <person name="Zhou Z."/>
            <person name="Hou R."/>
            <person name="Li X."/>
            <person name="Liu Y."/>
            <person name="Li H."/>
            <person name="Ning X."/>
            <person name="Lin Y."/>
            <person name="Zhao L."/>
            <person name="Xing Q."/>
            <person name="Dou J."/>
            <person name="Li Y."/>
            <person name="Mao J."/>
            <person name="Guo H."/>
            <person name="Dou H."/>
            <person name="Li T."/>
            <person name="Mu C."/>
            <person name="Jiang W."/>
            <person name="Fu Q."/>
            <person name="Fu X."/>
            <person name="Miao Y."/>
            <person name="Liu J."/>
            <person name="Yu Q."/>
            <person name="Li R."/>
            <person name="Liao H."/>
            <person name="Li X."/>
            <person name="Kong Y."/>
            <person name="Jiang Z."/>
            <person name="Chourrout D."/>
            <person name="Li R."/>
            <person name="Bao Z."/>
        </authorList>
    </citation>
    <scope>NUCLEOTIDE SEQUENCE [LARGE SCALE GENOMIC DNA]</scope>
    <source>
        <strain evidence="3 4">PY_sf001</strain>
    </source>
</reference>
<evidence type="ECO:0000256" key="1">
    <source>
        <dbReference type="SAM" id="MobiDB-lite"/>
    </source>
</evidence>
<feature type="compositionally biased region" description="Basic and acidic residues" evidence="1">
    <location>
        <begin position="219"/>
        <end position="230"/>
    </location>
</feature>
<organism evidence="3 4">
    <name type="scientific">Mizuhopecten yessoensis</name>
    <name type="common">Japanese scallop</name>
    <name type="synonym">Patinopecten yessoensis</name>
    <dbReference type="NCBI Taxonomy" id="6573"/>
    <lineage>
        <taxon>Eukaryota</taxon>
        <taxon>Metazoa</taxon>
        <taxon>Spiralia</taxon>
        <taxon>Lophotrochozoa</taxon>
        <taxon>Mollusca</taxon>
        <taxon>Bivalvia</taxon>
        <taxon>Autobranchia</taxon>
        <taxon>Pteriomorphia</taxon>
        <taxon>Pectinida</taxon>
        <taxon>Pectinoidea</taxon>
        <taxon>Pectinidae</taxon>
        <taxon>Mizuhopecten</taxon>
    </lineage>
</organism>
<comment type="caution">
    <text evidence="3">The sequence shown here is derived from an EMBL/GenBank/DDBJ whole genome shotgun (WGS) entry which is preliminary data.</text>
</comment>
<dbReference type="Proteomes" id="UP000242188">
    <property type="component" value="Unassembled WGS sequence"/>
</dbReference>
<feature type="transmembrane region" description="Helical" evidence="2">
    <location>
        <begin position="120"/>
        <end position="143"/>
    </location>
</feature>
<feature type="region of interest" description="Disordered" evidence="1">
    <location>
        <begin position="181"/>
        <end position="366"/>
    </location>
</feature>
<feature type="compositionally biased region" description="Basic and acidic residues" evidence="1">
    <location>
        <begin position="303"/>
        <end position="322"/>
    </location>
</feature>
<feature type="compositionally biased region" description="Basic residues" evidence="1">
    <location>
        <begin position="280"/>
        <end position="290"/>
    </location>
</feature>
<keyword evidence="2" id="KW-0812">Transmembrane</keyword>
<dbReference type="AlphaFoldDB" id="A0A210Q835"/>
<accession>A0A210Q835</accession>
<proteinExistence type="predicted"/>
<name>A0A210Q835_MIZYE</name>
<evidence type="ECO:0000256" key="2">
    <source>
        <dbReference type="SAM" id="Phobius"/>
    </source>
</evidence>
<feature type="compositionally biased region" description="Basic and acidic residues" evidence="1">
    <location>
        <begin position="183"/>
        <end position="193"/>
    </location>
</feature>
<evidence type="ECO:0000313" key="4">
    <source>
        <dbReference type="Proteomes" id="UP000242188"/>
    </source>
</evidence>
<feature type="compositionally biased region" description="Pro residues" evidence="1">
    <location>
        <begin position="324"/>
        <end position="343"/>
    </location>
</feature>
<keyword evidence="2" id="KW-1133">Transmembrane helix</keyword>
<sequence>MSTAALQCLSSTVCVSLPEPIHPCALLPPSDPDVGVFPEVFNRIQLIKLSKPTWTNYTERCLGGGTTLAVTTDPITTTEAETTSVFHTVTHTLTEAVTNMTNVTADRGASTTDSDATNDWVIPVIVVVIIVIILLLAIVAIICKTCHHAKSSGDTIHPVDLQLHEDVNYLNNKAEVGAFWRGHNPDDIEDHGNTAETTGTSLSVSKETGSANGCNGDHQFLDSHKTKTLPEHNQPSCREEREISRVNLETPATARELASESPNLQSRRKPYPSPKPKKSDGKKRSRKSKSKKEDTSTIYANHQFEKLAKGHDNVVFEGDHGHKPLPPEPVPLDPLSRPLPPQPCEGNKPTPARRSRAKVSPSISHI</sequence>
<evidence type="ECO:0000313" key="3">
    <source>
        <dbReference type="EMBL" id="OWF44865.1"/>
    </source>
</evidence>
<gene>
    <name evidence="3" type="ORF">KP79_PYT10029</name>
</gene>
<keyword evidence="2" id="KW-0472">Membrane</keyword>
<keyword evidence="4" id="KW-1185">Reference proteome</keyword>
<dbReference type="OrthoDB" id="10551662at2759"/>
<feature type="compositionally biased region" description="Polar residues" evidence="1">
    <location>
        <begin position="194"/>
        <end position="213"/>
    </location>
</feature>
<dbReference type="EMBL" id="NEDP02004656">
    <property type="protein sequence ID" value="OWF44865.1"/>
    <property type="molecule type" value="Genomic_DNA"/>
</dbReference>
<protein>
    <submittedName>
        <fullName evidence="3">Uncharacterized protein</fullName>
    </submittedName>
</protein>